<dbReference type="PANTHER" id="PTHR11537">
    <property type="entry name" value="VOLTAGE-GATED POTASSIUM CHANNEL"/>
    <property type="match status" value="1"/>
</dbReference>
<evidence type="ECO:0000256" key="8">
    <source>
        <dbReference type="ARBA" id="ARBA00022989"/>
    </source>
</evidence>
<feature type="transmembrane region" description="Helical" evidence="12">
    <location>
        <begin position="197"/>
        <end position="221"/>
    </location>
</feature>
<protein>
    <submittedName>
        <fullName evidence="14">Ion transport 2 domain protein</fullName>
    </submittedName>
</protein>
<evidence type="ECO:0000313" key="14">
    <source>
        <dbReference type="EMBL" id="EGA66258.1"/>
    </source>
</evidence>
<keyword evidence="10 12" id="KW-0472">Membrane</keyword>
<dbReference type="Proteomes" id="UP000004371">
    <property type="component" value="Unassembled WGS sequence"/>
</dbReference>
<evidence type="ECO:0000256" key="6">
    <source>
        <dbReference type="ARBA" id="ARBA00022882"/>
    </source>
</evidence>
<evidence type="ECO:0000256" key="10">
    <source>
        <dbReference type="ARBA" id="ARBA00023136"/>
    </source>
</evidence>
<organism evidence="14 15">
    <name type="scientific">Vibrio brasiliensis LMG 20546</name>
    <dbReference type="NCBI Taxonomy" id="945543"/>
    <lineage>
        <taxon>Bacteria</taxon>
        <taxon>Pseudomonadati</taxon>
        <taxon>Pseudomonadota</taxon>
        <taxon>Gammaproteobacteria</taxon>
        <taxon>Vibrionales</taxon>
        <taxon>Vibrionaceae</taxon>
        <taxon>Vibrio</taxon>
        <taxon>Vibrio oreintalis group</taxon>
    </lineage>
</organism>
<dbReference type="GO" id="GO:0008076">
    <property type="term" value="C:voltage-gated potassium channel complex"/>
    <property type="evidence" value="ECO:0007669"/>
    <property type="project" value="InterPro"/>
</dbReference>
<sequence>MAAYFAVHWIAIMYRPKVPEQITSFQLAVLLLSLFVVVSLTVELIFKLPPEILQILIYVDTFICVIFFIDFVQQYRAASSKLEYMKWGWLDLISCIPLMEMNQFARLIRVFRLIRAIKSISMISHAINENKASTSLHFMVVTSLMMMVFGSIYILYLEKDMPGANIHTAGDAFWWTFVTITTVGYGDFFPVTLEGRIVAIVLITTGVGMFGSFTAVLASWIMDTSNERKMEVQILEEVHELKAEVRELKSILIKQTERNE</sequence>
<keyword evidence="15" id="KW-1185">Reference proteome</keyword>
<feature type="transmembrane region" description="Helical" evidence="12">
    <location>
        <begin position="136"/>
        <end position="156"/>
    </location>
</feature>
<keyword evidence="5" id="KW-0631">Potassium channel</keyword>
<dbReference type="PANTHER" id="PTHR11537:SF254">
    <property type="entry name" value="POTASSIUM VOLTAGE-GATED CHANNEL PROTEIN SHAB"/>
    <property type="match status" value="1"/>
</dbReference>
<keyword evidence="2" id="KW-0813">Transport</keyword>
<dbReference type="EMBL" id="AEVS01000049">
    <property type="protein sequence ID" value="EGA66258.1"/>
    <property type="molecule type" value="Genomic_DNA"/>
</dbReference>
<feature type="transmembrane region" description="Helical" evidence="12">
    <location>
        <begin position="52"/>
        <end position="72"/>
    </location>
</feature>
<keyword evidence="7" id="KW-0630">Potassium</keyword>
<feature type="transmembrane region" description="Helical" evidence="12">
    <location>
        <begin position="25"/>
        <end position="46"/>
    </location>
</feature>
<dbReference type="STRING" id="945543.VIBR0546_00795"/>
<dbReference type="Pfam" id="PF00520">
    <property type="entry name" value="Ion_trans"/>
    <property type="match status" value="1"/>
</dbReference>
<evidence type="ECO:0000256" key="5">
    <source>
        <dbReference type="ARBA" id="ARBA00022826"/>
    </source>
</evidence>
<dbReference type="AlphaFoldDB" id="E8LT65"/>
<evidence type="ECO:0000256" key="11">
    <source>
        <dbReference type="ARBA" id="ARBA00023303"/>
    </source>
</evidence>
<proteinExistence type="predicted"/>
<dbReference type="SUPFAM" id="SSF81324">
    <property type="entry name" value="Voltage-gated potassium channels"/>
    <property type="match status" value="1"/>
</dbReference>
<dbReference type="InterPro" id="IPR005821">
    <property type="entry name" value="Ion_trans_dom"/>
</dbReference>
<keyword evidence="9" id="KW-0406">Ion transport</keyword>
<evidence type="ECO:0000313" key="15">
    <source>
        <dbReference type="Proteomes" id="UP000004371"/>
    </source>
</evidence>
<dbReference type="Gene3D" id="1.10.287.70">
    <property type="match status" value="1"/>
</dbReference>
<gene>
    <name evidence="14" type="ORF">VIBR0546_00795</name>
</gene>
<dbReference type="InterPro" id="IPR027359">
    <property type="entry name" value="Volt_channel_dom_sf"/>
</dbReference>
<dbReference type="eggNOG" id="COG1226">
    <property type="taxonomic scope" value="Bacteria"/>
</dbReference>
<dbReference type="OrthoDB" id="9813518at2"/>
<evidence type="ECO:0000256" key="1">
    <source>
        <dbReference type="ARBA" id="ARBA00004141"/>
    </source>
</evidence>
<dbReference type="PRINTS" id="PR00169">
    <property type="entry name" value="KCHANNEL"/>
</dbReference>
<evidence type="ECO:0000256" key="2">
    <source>
        <dbReference type="ARBA" id="ARBA00022448"/>
    </source>
</evidence>
<dbReference type="Gene3D" id="1.20.120.350">
    <property type="entry name" value="Voltage-gated potassium channels. Chain C"/>
    <property type="match status" value="1"/>
</dbReference>
<dbReference type="RefSeq" id="WP_006879014.1">
    <property type="nucleotide sequence ID" value="NZ_AEVS01000049.1"/>
</dbReference>
<evidence type="ECO:0000256" key="9">
    <source>
        <dbReference type="ARBA" id="ARBA00023065"/>
    </source>
</evidence>
<accession>E8LT65</accession>
<dbReference type="GO" id="GO:0005249">
    <property type="term" value="F:voltage-gated potassium channel activity"/>
    <property type="evidence" value="ECO:0007669"/>
    <property type="project" value="InterPro"/>
</dbReference>
<keyword evidence="3" id="KW-0633">Potassium transport</keyword>
<comment type="subcellular location">
    <subcellularLocation>
        <location evidence="1">Membrane</location>
        <topology evidence="1">Multi-pass membrane protein</topology>
    </subcellularLocation>
</comment>
<keyword evidence="8 12" id="KW-1133">Transmembrane helix</keyword>
<evidence type="ECO:0000259" key="13">
    <source>
        <dbReference type="Pfam" id="PF00520"/>
    </source>
</evidence>
<keyword evidence="6" id="KW-0851">Voltage-gated channel</keyword>
<evidence type="ECO:0000256" key="4">
    <source>
        <dbReference type="ARBA" id="ARBA00022692"/>
    </source>
</evidence>
<comment type="caution">
    <text evidence="14">The sequence shown here is derived from an EMBL/GenBank/DDBJ whole genome shotgun (WGS) entry which is preliminary data.</text>
</comment>
<dbReference type="Gene3D" id="1.20.5.110">
    <property type="match status" value="1"/>
</dbReference>
<evidence type="ECO:0000256" key="7">
    <source>
        <dbReference type="ARBA" id="ARBA00022958"/>
    </source>
</evidence>
<keyword evidence="11" id="KW-0407">Ion channel</keyword>
<evidence type="ECO:0000256" key="12">
    <source>
        <dbReference type="SAM" id="Phobius"/>
    </source>
</evidence>
<feature type="domain" description="Ion transport" evidence="13">
    <location>
        <begin position="24"/>
        <end position="219"/>
    </location>
</feature>
<evidence type="ECO:0000256" key="3">
    <source>
        <dbReference type="ARBA" id="ARBA00022538"/>
    </source>
</evidence>
<dbReference type="GO" id="GO:0001508">
    <property type="term" value="P:action potential"/>
    <property type="evidence" value="ECO:0007669"/>
    <property type="project" value="TreeGrafter"/>
</dbReference>
<dbReference type="InterPro" id="IPR028325">
    <property type="entry name" value="VG_K_chnl"/>
</dbReference>
<name>E8LT65_9VIBR</name>
<keyword evidence="4 12" id="KW-0812">Transmembrane</keyword>
<reference evidence="14 15" key="1">
    <citation type="journal article" date="2012" name="Int. J. Syst. Evol. Microbiol.">
        <title>Vibrio caribbeanicus sp. nov., isolated from the marine sponge Scleritoderma cyanea.</title>
        <authorList>
            <person name="Hoffmann M."/>
            <person name="Monday S.R."/>
            <person name="Allard M.W."/>
            <person name="Strain E.A."/>
            <person name="Whittaker P."/>
            <person name="Naum M."/>
            <person name="McCarthy P.J."/>
            <person name="Lopez J.V."/>
            <person name="Fischer M."/>
            <person name="Brown E.W."/>
        </authorList>
    </citation>
    <scope>NUCLEOTIDE SEQUENCE [LARGE SCALE GENOMIC DNA]</scope>
    <source>
        <strain evidence="14 15">LMG 20546</strain>
    </source>
</reference>